<dbReference type="SUPFAM" id="SSF48403">
    <property type="entry name" value="Ankyrin repeat"/>
    <property type="match status" value="1"/>
</dbReference>
<evidence type="ECO:0000256" key="1">
    <source>
        <dbReference type="ARBA" id="ARBA00022737"/>
    </source>
</evidence>
<dbReference type="AlphaFoldDB" id="A0A8H7M6B2"/>
<keyword evidence="2 3" id="KW-0040">ANK repeat</keyword>
<feature type="compositionally biased region" description="Low complexity" evidence="4">
    <location>
        <begin position="463"/>
        <end position="472"/>
    </location>
</feature>
<feature type="region of interest" description="Disordered" evidence="4">
    <location>
        <begin position="905"/>
        <end position="924"/>
    </location>
</feature>
<evidence type="ECO:0000256" key="4">
    <source>
        <dbReference type="SAM" id="MobiDB-lite"/>
    </source>
</evidence>
<feature type="compositionally biased region" description="Acidic residues" evidence="4">
    <location>
        <begin position="618"/>
        <end position="629"/>
    </location>
</feature>
<feature type="compositionally biased region" description="Acidic residues" evidence="4">
    <location>
        <begin position="912"/>
        <end position="922"/>
    </location>
</feature>
<feature type="region of interest" description="Disordered" evidence="4">
    <location>
        <begin position="450"/>
        <end position="522"/>
    </location>
</feature>
<comment type="caution">
    <text evidence="5">The sequence shown here is derived from an EMBL/GenBank/DDBJ whole genome shotgun (WGS) entry which is preliminary data.</text>
</comment>
<sequence length="1157" mass="124562">MIVRGSGPSTSGAVNAGYILGKWDSLHSDMGLRGDAAVSEEQFDQRDPEREGVSVDPGVWMGKAIAMWSGVPPARLDRLRSSLLLAAGPCAPPTSKIPLDTPIHLGFAPARTLLAMPAITSSRTVQKAEAKHNVTTECAFFAFPSSHTPPPPTPPPPRPPSSPVFNHPFYVDFTPSFPPLFVQLFAPAHPWLDIRFWFAATGSQPLPLPLNSHAFSQANLHFLFTDYWTLILNSSHTISLDPNYGLHSAAATGNLGLVSFALTNGQPTNAVLDGVLPIHAAASGGNTRVVRMLIDAGADLNIGRLSRKLGASGGKGRAGASGSAMNIYTAVGGSHIGTGGSTALHFAAANGHIDVLTLLLRCGADLSKVDKHGVTPLMLAERLGRTEAAATLRTWAKENPKPNSNSTPNGTNHSLHAKRSLETLLRGPWAGSRVDLGRFGQDASKVDLSISGESRGELGSGSSGVDLGSGSSRTELGELGFYPPLGGSSLNDSRRPSLPTSAGLLFGPKPSRPRSNRTSWSGGKMRRFISRIKRDGATSWDAGERTPQIDWADEVEFRRGERVAVEMGLKAPSAALLMKRASSQNEAVRPRRKASEFHPEPEYDFLEDEPMESRPVIQDDDDMDDDLDMDTVPTKRVLHPRSYSSSSAGFSHVGRNRLTSPSMPILPLPNESSLMLSAATSTTSIPPATSPRRSRTLTRPVTYASFLPRQPEEVMPSSGDSTVDGTAPVANDPSFQPQGHSEPQPPTDAKGTTSMLESPDGRFRGDSLSSTDSENTNQLSSSMATTDTGITTPSLYAATSPLPPHKGAMTFSPVFETEDLDEIDERSENLGETRRHSVTPVNLRSISTFEQAQDLVRQVEREILEPGSLGPDSPSLAEQLAAYGESLAIERRFARGEAQKRAWLAERRSHDEDADEDEDEEGGWASYVREPIPKIGAPLGRASSVDHRSGKYRSMPPPSRTHSMPARQIPMTPLSSALMAPFSPTSQSRTPERVSFTGALPGSQSRQNSGVLARAAMMPRRTASSHGSYVSRSGSIEIIETAPTPIESPHRALELHRRSASTGVSGFPWTSYTPYSMAIVNQSPEHSDDADSHYELNSRTAPLSRITNAPSKIGNAIGNAFSRDPDYEPVRRKKLKRFVKQLVNPERSGTEKEITLI</sequence>
<dbReference type="PANTHER" id="PTHR24173:SF74">
    <property type="entry name" value="ANKYRIN REPEAT DOMAIN-CONTAINING PROTEIN 16"/>
    <property type="match status" value="1"/>
</dbReference>
<evidence type="ECO:0000313" key="5">
    <source>
        <dbReference type="EMBL" id="KAF8756829.1"/>
    </source>
</evidence>
<feature type="region of interest" description="Disordered" evidence="4">
    <location>
        <begin position="935"/>
        <end position="966"/>
    </location>
</feature>
<feature type="region of interest" description="Disordered" evidence="4">
    <location>
        <begin position="677"/>
        <end position="808"/>
    </location>
</feature>
<dbReference type="PROSITE" id="PS50088">
    <property type="entry name" value="ANK_REPEAT"/>
    <property type="match status" value="2"/>
</dbReference>
<dbReference type="InterPro" id="IPR002110">
    <property type="entry name" value="Ankyrin_rpt"/>
</dbReference>
<dbReference type="SMART" id="SM00248">
    <property type="entry name" value="ANK"/>
    <property type="match status" value="3"/>
</dbReference>
<feature type="region of interest" description="Disordered" evidence="4">
    <location>
        <begin position="982"/>
        <end position="1008"/>
    </location>
</feature>
<feature type="repeat" description="ANK" evidence="3">
    <location>
        <begin position="339"/>
        <end position="371"/>
    </location>
</feature>
<dbReference type="InterPro" id="IPR036770">
    <property type="entry name" value="Ankyrin_rpt-contain_sf"/>
</dbReference>
<dbReference type="Gene3D" id="1.25.40.20">
    <property type="entry name" value="Ankyrin repeat-containing domain"/>
    <property type="match status" value="1"/>
</dbReference>
<feature type="region of interest" description="Disordered" evidence="4">
    <location>
        <begin position="395"/>
        <end position="414"/>
    </location>
</feature>
<dbReference type="PANTHER" id="PTHR24173">
    <property type="entry name" value="ANKYRIN REPEAT CONTAINING"/>
    <property type="match status" value="1"/>
</dbReference>
<gene>
    <name evidence="5" type="ORF">RHS01_03839</name>
</gene>
<protein>
    <submittedName>
        <fullName evidence="5">Ankyrin repeat</fullName>
    </submittedName>
</protein>
<keyword evidence="1" id="KW-0677">Repeat</keyword>
<feature type="region of interest" description="Disordered" evidence="4">
    <location>
        <begin position="581"/>
        <end position="656"/>
    </location>
</feature>
<reference evidence="5" key="1">
    <citation type="submission" date="2020-09" db="EMBL/GenBank/DDBJ databases">
        <title>Comparative genome analyses of four rice-infecting Rhizoctonia solani isolates reveal extensive enrichment of homogalacturonan modification genes.</title>
        <authorList>
            <person name="Lee D.-Y."/>
            <person name="Jeon J."/>
            <person name="Kim K.-T."/>
            <person name="Cheong K."/>
            <person name="Song H."/>
            <person name="Choi G."/>
            <person name="Ko J."/>
            <person name="Opiyo S.O."/>
            <person name="Zuo S."/>
            <person name="Madhav S."/>
            <person name="Lee Y.-H."/>
            <person name="Wang G.-L."/>
        </authorList>
    </citation>
    <scope>NUCLEOTIDE SEQUENCE</scope>
    <source>
        <strain evidence="5">AG1-IA B2</strain>
    </source>
</reference>
<dbReference type="Pfam" id="PF12796">
    <property type="entry name" value="Ank_2"/>
    <property type="match status" value="1"/>
</dbReference>
<proteinExistence type="predicted"/>
<feature type="compositionally biased region" description="Polar residues" evidence="4">
    <location>
        <begin position="401"/>
        <end position="414"/>
    </location>
</feature>
<dbReference type="Pfam" id="PF13637">
    <property type="entry name" value="Ank_4"/>
    <property type="match status" value="1"/>
</dbReference>
<evidence type="ECO:0000256" key="2">
    <source>
        <dbReference type="ARBA" id="ARBA00023043"/>
    </source>
</evidence>
<feature type="repeat" description="ANK" evidence="3">
    <location>
        <begin position="273"/>
        <end position="305"/>
    </location>
</feature>
<organism evidence="5 6">
    <name type="scientific">Rhizoctonia solani</name>
    <dbReference type="NCBI Taxonomy" id="456999"/>
    <lineage>
        <taxon>Eukaryota</taxon>
        <taxon>Fungi</taxon>
        <taxon>Dikarya</taxon>
        <taxon>Basidiomycota</taxon>
        <taxon>Agaricomycotina</taxon>
        <taxon>Agaricomycetes</taxon>
        <taxon>Cantharellales</taxon>
        <taxon>Ceratobasidiaceae</taxon>
        <taxon>Rhizoctonia</taxon>
    </lineage>
</organism>
<dbReference type="PROSITE" id="PS50297">
    <property type="entry name" value="ANK_REP_REGION"/>
    <property type="match status" value="2"/>
</dbReference>
<evidence type="ECO:0000256" key="3">
    <source>
        <dbReference type="PROSITE-ProRule" id="PRU00023"/>
    </source>
</evidence>
<dbReference type="EMBL" id="JACYCF010000005">
    <property type="protein sequence ID" value="KAF8756829.1"/>
    <property type="molecule type" value="Genomic_DNA"/>
</dbReference>
<dbReference type="Proteomes" id="UP000614334">
    <property type="component" value="Unassembled WGS sequence"/>
</dbReference>
<name>A0A8H7M6B2_9AGAM</name>
<accession>A0A8H7M6B2</accession>
<feature type="compositionally biased region" description="Low complexity" evidence="4">
    <location>
        <begin position="677"/>
        <end position="691"/>
    </location>
</feature>
<evidence type="ECO:0000313" key="6">
    <source>
        <dbReference type="Proteomes" id="UP000614334"/>
    </source>
</evidence>
<feature type="compositionally biased region" description="Polar residues" evidence="4">
    <location>
        <begin position="767"/>
        <end position="794"/>
    </location>
</feature>